<evidence type="ECO:0000256" key="8">
    <source>
        <dbReference type="SAM" id="MobiDB-lite"/>
    </source>
</evidence>
<evidence type="ECO:0000256" key="6">
    <source>
        <dbReference type="PIRSR" id="PIRSR605076-2"/>
    </source>
</evidence>
<dbReference type="SUPFAM" id="SSF53448">
    <property type="entry name" value="Nucleotide-diphospho-sugar transferases"/>
    <property type="match status" value="1"/>
</dbReference>
<dbReference type="Gene3D" id="3.90.550.10">
    <property type="entry name" value="Spore Coat Polysaccharide Biosynthesis Protein SpsA, Chain A"/>
    <property type="match status" value="1"/>
</dbReference>
<keyword evidence="5" id="KW-0735">Signal-anchor</keyword>
<feature type="region of interest" description="Disordered" evidence="8">
    <location>
        <begin position="399"/>
        <end position="422"/>
    </location>
</feature>
<evidence type="ECO:0000256" key="2">
    <source>
        <dbReference type="ARBA" id="ARBA00010413"/>
    </source>
</evidence>
<feature type="binding site" evidence="6">
    <location>
        <position position="273"/>
    </location>
    <ligand>
        <name>an alpha-L-fucosyl-(1-&gt;2)-beta-D-galactosyl derivative</name>
        <dbReference type="ChEBI" id="CHEBI:140327"/>
    </ligand>
</feature>
<feature type="binding site" evidence="6">
    <location>
        <begin position="249"/>
        <end position="251"/>
    </location>
    <ligand>
        <name>UDP-N-acetyl-alpha-D-galactosamine</name>
        <dbReference type="ChEBI" id="CHEBI:67138"/>
    </ligand>
</feature>
<feature type="binding site" evidence="7">
    <location>
        <position position="249"/>
    </location>
    <ligand>
        <name>Mn(2+)</name>
        <dbReference type="ChEBI" id="CHEBI:29035"/>
    </ligand>
</feature>
<feature type="binding site" evidence="6">
    <location>
        <position position="164"/>
    </location>
    <ligand>
        <name>UDP-N-acetyl-alpha-D-galactosamine</name>
        <dbReference type="ChEBI" id="CHEBI:67138"/>
    </ligand>
</feature>
<feature type="compositionally biased region" description="Polar residues" evidence="8">
    <location>
        <begin position="410"/>
        <end position="422"/>
    </location>
</feature>
<dbReference type="RefSeq" id="XP_004415253.1">
    <property type="nucleotide sequence ID" value="XM_004415196.1"/>
</dbReference>
<sequence>MEKPLYWVVHPMLCSAGRDPSFLPPHWLGLGHMPMDEPNPGAREWGHGDCAWVQGAGLVPSTSVPAPRYYSTILQRQWLRMSKVDGNWSGMHKGTLSDSIGNLVFVVVEESGVDKLFVSCFIFHEHFHNIWFHTSTIVKSSQIWHQLTLLCKGVELSIFRLKRYLVFLELFLQTAEKHFMVGHRITYYVFTDQLVAVPRVPLWEGQRVVVFEVRGVLHWQDVSMRHIAMISRFCEQRFLCDVDDLVCVDVDVGMKFWDHMGMEILSPLFGSPHPGFYWAGHEDFSYERWPQSQTHIPRDQGNFHYMGAFFGELVVEVPRLTLACHQAMVVNWANGIEAVWPDKSHLNRYLLDHRPTKVLSPEDLWDPRLLGWPPHLKKLRFVAVPKNHQDIWKSRGAAPVSIRGDRAQPRASQRSHSWEGTLTRTSPRLQSTCWVLCAQESLLLAPHQPLGAPSCRASPDLSPHTTNTQLQPSHPRPRPPWVLVPGPLSGGQPPGTVVRVVSAVKKGVCGACSEPQPLFYPFPLLTTSYEAVGSAAAVGLGAWFGLDLVGGQIQGQARRQRPSVLSGILATAGTDFDLRTLRAVRFSGP</sequence>
<dbReference type="Proteomes" id="UP000245340">
    <property type="component" value="Unplaced"/>
</dbReference>
<gene>
    <name evidence="10" type="primary">LOC101382297</name>
</gene>
<protein>
    <submittedName>
        <fullName evidence="10">Uncharacterized protein LOC101382297</fullName>
    </submittedName>
</protein>
<keyword evidence="5" id="KW-0812">Transmembrane</keyword>
<organism evidence="9 10">
    <name type="scientific">Odobenus rosmarus divergens</name>
    <name type="common">Pacific walrus</name>
    <dbReference type="NCBI Taxonomy" id="9708"/>
    <lineage>
        <taxon>Eukaryota</taxon>
        <taxon>Metazoa</taxon>
        <taxon>Chordata</taxon>
        <taxon>Craniata</taxon>
        <taxon>Vertebrata</taxon>
        <taxon>Euteleostomi</taxon>
        <taxon>Mammalia</taxon>
        <taxon>Eutheria</taxon>
        <taxon>Laurasiatheria</taxon>
        <taxon>Carnivora</taxon>
        <taxon>Caniformia</taxon>
        <taxon>Pinnipedia</taxon>
        <taxon>Odobenidae</taxon>
        <taxon>Odobenus</taxon>
    </lineage>
</organism>
<accession>A0A9B0HB54</accession>
<evidence type="ECO:0000256" key="3">
    <source>
        <dbReference type="ARBA" id="ARBA00022676"/>
    </source>
</evidence>
<feature type="compositionally biased region" description="Polar residues" evidence="8">
    <location>
        <begin position="463"/>
        <end position="472"/>
    </location>
</feature>
<name>A0A9B0HB54_ODORO</name>
<dbReference type="AlphaFoldDB" id="A0A9B0HB54"/>
<dbReference type="PANTHER" id="PTHR10462:SF55">
    <property type="entry name" value="HISTO-BLOOD GROUP ABO SYSTEM TRANSFERASE 1"/>
    <property type="match status" value="1"/>
</dbReference>
<dbReference type="GO" id="GO:0046872">
    <property type="term" value="F:metal ion binding"/>
    <property type="evidence" value="ECO:0007669"/>
    <property type="project" value="UniProtKB-KW"/>
</dbReference>
<evidence type="ECO:0000256" key="7">
    <source>
        <dbReference type="PIRSR" id="PIRSR605076-3"/>
    </source>
</evidence>
<keyword evidence="9" id="KW-1185">Reference proteome</keyword>
<feature type="binding site" evidence="6">
    <location>
        <position position="366"/>
    </location>
    <ligand>
        <name>an alpha-L-fucosyl-(1-&gt;2)-beta-D-galactosyl derivative</name>
        <dbReference type="ChEBI" id="CHEBI:140327"/>
    </ligand>
</feature>
<dbReference type="InterPro" id="IPR029044">
    <property type="entry name" value="Nucleotide-diphossugar_trans"/>
</dbReference>
<dbReference type="PANTHER" id="PTHR10462">
    <property type="entry name" value="GLYCOSYLTRANSFERASE-RELATED"/>
    <property type="match status" value="1"/>
</dbReference>
<dbReference type="GO" id="GO:0005794">
    <property type="term" value="C:Golgi apparatus"/>
    <property type="evidence" value="ECO:0007669"/>
    <property type="project" value="TreeGrafter"/>
</dbReference>
<keyword evidence="4" id="KW-0808">Transferase</keyword>
<evidence type="ECO:0000256" key="5">
    <source>
        <dbReference type="ARBA" id="ARBA00022968"/>
    </source>
</evidence>
<keyword evidence="7" id="KW-0479">Metal-binding</keyword>
<dbReference type="GO" id="GO:0016758">
    <property type="term" value="F:hexosyltransferase activity"/>
    <property type="evidence" value="ECO:0007669"/>
    <property type="project" value="InterPro"/>
</dbReference>
<keyword evidence="3" id="KW-0328">Glycosyltransferase</keyword>
<feature type="region of interest" description="Disordered" evidence="8">
    <location>
        <begin position="454"/>
        <end position="480"/>
    </location>
</feature>
<comment type="cofactor">
    <cofactor evidence="7">
        <name>Mn(2+)</name>
        <dbReference type="ChEBI" id="CHEBI:29035"/>
    </cofactor>
    <text evidence="7">Binds 1 Mn(2+) ion per subunit.</text>
</comment>
<dbReference type="InterPro" id="IPR005076">
    <property type="entry name" value="Glyco_trans_6"/>
</dbReference>
<evidence type="ECO:0000313" key="9">
    <source>
        <dbReference type="Proteomes" id="UP000245340"/>
    </source>
</evidence>
<dbReference type="GO" id="GO:0031982">
    <property type="term" value="C:vesicle"/>
    <property type="evidence" value="ECO:0007669"/>
    <property type="project" value="TreeGrafter"/>
</dbReference>
<dbReference type="Pfam" id="PF03414">
    <property type="entry name" value="Glyco_transf_6"/>
    <property type="match status" value="1"/>
</dbReference>
<comment type="subcellular location">
    <subcellularLocation>
        <location evidence="1">Membrane</location>
        <topology evidence="1">Single-pass type II membrane protein</topology>
    </subcellularLocation>
</comment>
<dbReference type="GO" id="GO:0016020">
    <property type="term" value="C:membrane"/>
    <property type="evidence" value="ECO:0007669"/>
    <property type="project" value="UniProtKB-SubCell"/>
</dbReference>
<evidence type="ECO:0000256" key="1">
    <source>
        <dbReference type="ARBA" id="ARBA00004606"/>
    </source>
</evidence>
<reference evidence="10" key="1">
    <citation type="submission" date="2025-08" db="UniProtKB">
        <authorList>
            <consortium name="RefSeq"/>
        </authorList>
    </citation>
    <scope>IDENTIFICATION</scope>
</reference>
<feature type="binding site" evidence="7">
    <location>
        <position position="251"/>
    </location>
    <ligand>
        <name>Mn(2+)</name>
        <dbReference type="ChEBI" id="CHEBI:29035"/>
    </ligand>
</feature>
<evidence type="ECO:0000313" key="10">
    <source>
        <dbReference type="RefSeq" id="XP_004415253.1"/>
    </source>
</evidence>
<proteinExistence type="inferred from homology"/>
<comment type="similarity">
    <text evidence="2">Belongs to the glycosyltransferase 6 family.</text>
</comment>
<dbReference type="GO" id="GO:0005975">
    <property type="term" value="P:carbohydrate metabolic process"/>
    <property type="evidence" value="ECO:0007669"/>
    <property type="project" value="InterPro"/>
</dbReference>
<keyword evidence="7" id="KW-0464">Manganese</keyword>
<evidence type="ECO:0000256" key="4">
    <source>
        <dbReference type="ARBA" id="ARBA00022679"/>
    </source>
</evidence>